<keyword evidence="4" id="KW-1185">Reference proteome</keyword>
<dbReference type="EMBL" id="JABBWG010000035">
    <property type="protein sequence ID" value="KAG1809164.1"/>
    <property type="molecule type" value="Genomic_DNA"/>
</dbReference>
<dbReference type="OrthoDB" id="3261436at2759"/>
<dbReference type="GeneID" id="64627323"/>
<dbReference type="AlphaFoldDB" id="A0A9P7J960"/>
<accession>A0A9P7J960</accession>
<gene>
    <name evidence="3" type="ORF">BJ212DRAFT_1302727</name>
</gene>
<organism evidence="3 4">
    <name type="scientific">Suillus subaureus</name>
    <dbReference type="NCBI Taxonomy" id="48587"/>
    <lineage>
        <taxon>Eukaryota</taxon>
        <taxon>Fungi</taxon>
        <taxon>Dikarya</taxon>
        <taxon>Basidiomycota</taxon>
        <taxon>Agaricomycotina</taxon>
        <taxon>Agaricomycetes</taxon>
        <taxon>Agaricomycetidae</taxon>
        <taxon>Boletales</taxon>
        <taxon>Suillineae</taxon>
        <taxon>Suillaceae</taxon>
        <taxon>Suillus</taxon>
    </lineage>
</organism>
<proteinExistence type="predicted"/>
<sequence>MSQSGCTGCPSKHPKLIRHTQPDTTQPLNHVNRHHMFSLQPSGQLALRTSYIPATLPEKEDENAGTLMPALPFPLKMILGTRWCPSTLHPRWTMSLECLRCQWLKRDAGELQDFYDLKEEARIQTPHEWRGRFFHPVSLKSMGLRIQLGHPPGITCCRPTPAFGDDFMIINVHSVHPTGLDFCGCEQEVSHFKQLLHVRLFPSMVTDPRMVATFAVLEFFHILSFESKVSAYEFYHSLAQWTDNTGITPIHIYLHKRSGSLLSISKDSP</sequence>
<reference evidence="3" key="1">
    <citation type="journal article" date="2020" name="New Phytol.">
        <title>Comparative genomics reveals dynamic genome evolution in host specialist ectomycorrhizal fungi.</title>
        <authorList>
            <person name="Lofgren L.A."/>
            <person name="Nguyen N.H."/>
            <person name="Vilgalys R."/>
            <person name="Ruytinx J."/>
            <person name="Liao H.L."/>
            <person name="Branco S."/>
            <person name="Kuo A."/>
            <person name="LaButti K."/>
            <person name="Lipzen A."/>
            <person name="Andreopoulos W."/>
            <person name="Pangilinan J."/>
            <person name="Riley R."/>
            <person name="Hundley H."/>
            <person name="Na H."/>
            <person name="Barry K."/>
            <person name="Grigoriev I.V."/>
            <person name="Stajich J.E."/>
            <person name="Kennedy P.G."/>
        </authorList>
    </citation>
    <scope>NUCLEOTIDE SEQUENCE</scope>
    <source>
        <strain evidence="3">MN1</strain>
    </source>
</reference>
<evidence type="ECO:0000256" key="1">
    <source>
        <dbReference type="SAM" id="MobiDB-lite"/>
    </source>
</evidence>
<name>A0A9P7J960_9AGAM</name>
<dbReference type="InterPro" id="IPR041457">
    <property type="entry name" value="CxC2_KDZ-assoc"/>
</dbReference>
<dbReference type="Proteomes" id="UP000807769">
    <property type="component" value="Unassembled WGS sequence"/>
</dbReference>
<comment type="caution">
    <text evidence="3">The sequence shown here is derived from an EMBL/GenBank/DDBJ whole genome shotgun (WGS) entry which is preliminary data.</text>
</comment>
<evidence type="ECO:0000313" key="4">
    <source>
        <dbReference type="Proteomes" id="UP000807769"/>
    </source>
</evidence>
<dbReference type="Pfam" id="PF18803">
    <property type="entry name" value="CxC2"/>
    <property type="match status" value="1"/>
</dbReference>
<feature type="domain" description="CxC2-like cysteine cluster KDZ transposase-associated" evidence="2">
    <location>
        <begin position="139"/>
        <end position="246"/>
    </location>
</feature>
<protein>
    <recommendedName>
        <fullName evidence="2">CxC2-like cysteine cluster KDZ transposase-associated domain-containing protein</fullName>
    </recommendedName>
</protein>
<evidence type="ECO:0000313" key="3">
    <source>
        <dbReference type="EMBL" id="KAG1809164.1"/>
    </source>
</evidence>
<evidence type="ECO:0000259" key="2">
    <source>
        <dbReference type="Pfam" id="PF18803"/>
    </source>
</evidence>
<feature type="region of interest" description="Disordered" evidence="1">
    <location>
        <begin position="1"/>
        <end position="29"/>
    </location>
</feature>
<dbReference type="RefSeq" id="XP_041189073.1">
    <property type="nucleotide sequence ID" value="XM_041333306.1"/>
</dbReference>